<gene>
    <name evidence="1" type="ordered locus">Hipma_0294</name>
</gene>
<reference evidence="2" key="2">
    <citation type="submission" date="2011-03" db="EMBL/GenBank/DDBJ databases">
        <title>The complete genome of Hippea maritima DSM 10411.</title>
        <authorList>
            <consortium name="US DOE Joint Genome Institute (JGI-PGF)"/>
            <person name="Lucas S."/>
            <person name="Copeland A."/>
            <person name="Lapidus A."/>
            <person name="Bruce D."/>
            <person name="Goodwin L."/>
            <person name="Pitluck S."/>
            <person name="Peters L."/>
            <person name="Kyrpides N."/>
            <person name="Mavromatis K."/>
            <person name="Pagani I."/>
            <person name="Ivanova N."/>
            <person name="Mikhailova N."/>
            <person name="Lu M."/>
            <person name="Detter J.C."/>
            <person name="Tapia R."/>
            <person name="Han C."/>
            <person name="Land M."/>
            <person name="Hauser L."/>
            <person name="Markowitz V."/>
            <person name="Cheng J.-F."/>
            <person name="Hugenholtz P."/>
            <person name="Woyke T."/>
            <person name="Wu D."/>
            <person name="Spring S."/>
            <person name="Schroeder M."/>
            <person name="Brambilla E."/>
            <person name="Klenk H.-P."/>
            <person name="Eisen J.A."/>
        </authorList>
    </citation>
    <scope>NUCLEOTIDE SEQUENCE [LARGE SCALE GENOMIC DNA]</scope>
    <source>
        <strain evidence="2">ATCC 700847 / DSM 10411 / MH2</strain>
    </source>
</reference>
<dbReference type="EMBL" id="CP002606">
    <property type="protein sequence ID" value="AEA33271.1"/>
    <property type="molecule type" value="Genomic_DNA"/>
</dbReference>
<proteinExistence type="predicted"/>
<protein>
    <recommendedName>
        <fullName evidence="3">DUF3783 domain-containing protein</fullName>
    </recommendedName>
</protein>
<dbReference type="RefSeq" id="WP_013681315.1">
    <property type="nucleotide sequence ID" value="NC_015318.1"/>
</dbReference>
<dbReference type="Pfam" id="PF12646">
    <property type="entry name" value="DUF3783"/>
    <property type="match status" value="1"/>
</dbReference>
<evidence type="ECO:0008006" key="3">
    <source>
        <dbReference type="Google" id="ProtNLM"/>
    </source>
</evidence>
<keyword evidence="2" id="KW-1185">Reference proteome</keyword>
<dbReference type="STRING" id="760142.Hipma_0294"/>
<dbReference type="eggNOG" id="ENOG503338K">
    <property type="taxonomic scope" value="Bacteria"/>
</dbReference>
<dbReference type="OrthoDB" id="5472192at2"/>
<reference evidence="1 2" key="1">
    <citation type="journal article" date="2011" name="Stand. Genomic Sci.">
        <title>Complete genome sequence of the thermophilic sulfur-reducer Hippea maritima type strain (MH(2)).</title>
        <authorList>
            <person name="Huntemann M."/>
            <person name="Lu M."/>
            <person name="Nolan M."/>
            <person name="Lapidus A."/>
            <person name="Lucas S."/>
            <person name="Hammon N."/>
            <person name="Deshpande S."/>
            <person name="Cheng J.F."/>
            <person name="Tapia R."/>
            <person name="Han C."/>
            <person name="Goodwin L."/>
            <person name="Pitluck S."/>
            <person name="Liolios K."/>
            <person name="Pagani I."/>
            <person name="Ivanova N."/>
            <person name="Ovchinikova G."/>
            <person name="Pati A."/>
            <person name="Chen A."/>
            <person name="Palaniappan K."/>
            <person name="Land M."/>
            <person name="Hauser L."/>
            <person name="Jeffries C.D."/>
            <person name="Detter J.C."/>
            <person name="Brambilla E.M."/>
            <person name="Rohde M."/>
            <person name="Spring S."/>
            <person name="Goker M."/>
            <person name="Woyke T."/>
            <person name="Bristow J."/>
            <person name="Eisen J.A."/>
            <person name="Markowitz V."/>
            <person name="Hugenholtz P."/>
            <person name="Kyrpides N.C."/>
            <person name="Klenk H.P."/>
            <person name="Mavromatis K."/>
        </authorList>
    </citation>
    <scope>NUCLEOTIDE SEQUENCE [LARGE SCALE GENOMIC DNA]</scope>
    <source>
        <strain evidence="2">ATCC 700847 / DSM 10411 / MH2</strain>
    </source>
</reference>
<dbReference type="InterPro" id="IPR016621">
    <property type="entry name" value="UCP014543"/>
</dbReference>
<name>F2LY06_HIPMA</name>
<dbReference type="AlphaFoldDB" id="F2LY06"/>
<sequence length="144" mass="16884">MERIRETDKRLFGEYAVLYAGFSKQERQRLIEFSRSHSKNLKVLFSCLGDTDRVVEDIFRGDDGRCLDENTDYPKTVIMSGFSEKELLEFLKKFKGLDIPVQLVAVLTETSKDWLFKDLIEELKKESEEIRKRKAQSNHKNQSS</sequence>
<evidence type="ECO:0000313" key="2">
    <source>
        <dbReference type="Proteomes" id="UP000008139"/>
    </source>
</evidence>
<accession>F2LY06</accession>
<dbReference type="InParanoid" id="F2LY06"/>
<dbReference type="Proteomes" id="UP000008139">
    <property type="component" value="Chromosome"/>
</dbReference>
<dbReference type="KEGG" id="hmr:Hipma_0294"/>
<dbReference type="HOGENOM" id="CLU_1793854_0_0_7"/>
<organism evidence="1 2">
    <name type="scientific">Hippea maritima (strain ATCC 700847 / DSM 10411 / MH2)</name>
    <dbReference type="NCBI Taxonomy" id="760142"/>
    <lineage>
        <taxon>Bacteria</taxon>
        <taxon>Pseudomonadati</taxon>
        <taxon>Campylobacterota</taxon>
        <taxon>Desulfurellia</taxon>
        <taxon>Desulfurellales</taxon>
        <taxon>Hippeaceae</taxon>
        <taxon>Hippea</taxon>
    </lineage>
</organism>
<evidence type="ECO:0000313" key="1">
    <source>
        <dbReference type="EMBL" id="AEA33271.1"/>
    </source>
</evidence>